<evidence type="ECO:0000256" key="1">
    <source>
        <dbReference type="SAM" id="MobiDB-lite"/>
    </source>
</evidence>
<dbReference type="AlphaFoldDB" id="A0A8B8S4V9"/>
<protein>
    <submittedName>
        <fullName evidence="3">Uncharacterized protein LOC116660178</fullName>
    </submittedName>
</protein>
<organism evidence="2 3">
    <name type="scientific">Camelus ferus</name>
    <name type="common">Wild bactrian camel</name>
    <name type="synonym">Camelus bactrianus ferus</name>
    <dbReference type="NCBI Taxonomy" id="419612"/>
    <lineage>
        <taxon>Eukaryota</taxon>
        <taxon>Metazoa</taxon>
        <taxon>Chordata</taxon>
        <taxon>Craniata</taxon>
        <taxon>Vertebrata</taxon>
        <taxon>Euteleostomi</taxon>
        <taxon>Mammalia</taxon>
        <taxon>Eutheria</taxon>
        <taxon>Laurasiatheria</taxon>
        <taxon>Artiodactyla</taxon>
        <taxon>Tylopoda</taxon>
        <taxon>Camelidae</taxon>
        <taxon>Camelus</taxon>
    </lineage>
</organism>
<dbReference type="GeneID" id="116660178"/>
<evidence type="ECO:0000313" key="2">
    <source>
        <dbReference type="Proteomes" id="UP000694856"/>
    </source>
</evidence>
<dbReference type="Proteomes" id="UP000694856">
    <property type="component" value="Chromosome 27"/>
</dbReference>
<keyword evidence="2" id="KW-1185">Reference proteome</keyword>
<sequence length="260" mass="27869">MGPLPWPFTTLLSCSLLPREMGPVPHAVVGHRADRSVSQPTGRRRVLSEQQAASVGAAVAYWGADSAATAVEHHRPIGREGAVGSACPGWGERRMLCPPHDAAPTAHPTLLDAVPTAGHCVHRRIVLVHETRRCLPMPRPSSSEKPASGSAHAPHLAFEGLSVTPGNERDGGSQPVLLGGPELNPRKQSLSFLLRGCQQGPDPAFSRAELPAGRAWPARTCCWVKVARLSAEHCRLFALAQAELSSLYLIIQQIPRRLPV</sequence>
<evidence type="ECO:0000313" key="3">
    <source>
        <dbReference type="RefSeq" id="XP_032324790.1"/>
    </source>
</evidence>
<gene>
    <name evidence="3" type="primary">LOC116660178</name>
</gene>
<name>A0A8B8S4V9_CAMFR</name>
<dbReference type="KEGG" id="cfr:116660178"/>
<proteinExistence type="predicted"/>
<feature type="region of interest" description="Disordered" evidence="1">
    <location>
        <begin position="161"/>
        <end position="181"/>
    </location>
</feature>
<accession>A0A8B8S4V9</accession>
<reference evidence="3" key="1">
    <citation type="submission" date="2025-08" db="UniProtKB">
        <authorList>
            <consortium name="RefSeq"/>
        </authorList>
    </citation>
    <scope>IDENTIFICATION</scope>
    <source>
        <tissue evidence="3">Ear skin</tissue>
    </source>
</reference>
<dbReference type="RefSeq" id="XP_032324790.1">
    <property type="nucleotide sequence ID" value="XM_032468899.1"/>
</dbReference>